<organism evidence="2 3">
    <name type="scientific">Mycoplasma mycoides subsp. mycoides</name>
    <dbReference type="NCBI Taxonomy" id="2103"/>
    <lineage>
        <taxon>Bacteria</taxon>
        <taxon>Bacillati</taxon>
        <taxon>Mycoplasmatota</taxon>
        <taxon>Mollicutes</taxon>
        <taxon>Mycoplasmataceae</taxon>
        <taxon>Mycoplasma</taxon>
    </lineage>
</organism>
<feature type="transmembrane region" description="Helical" evidence="1">
    <location>
        <begin position="444"/>
        <end position="465"/>
    </location>
</feature>
<dbReference type="OMA" id="KWASEDS"/>
<keyword evidence="1" id="KW-0472">Membrane</keyword>
<dbReference type="Proteomes" id="UP000033624">
    <property type="component" value="Unassembled WGS sequence"/>
</dbReference>
<evidence type="ECO:0000256" key="1">
    <source>
        <dbReference type="SAM" id="Phobius"/>
    </source>
</evidence>
<evidence type="ECO:0000313" key="2">
    <source>
        <dbReference type="EMBL" id="KJQ45951.1"/>
    </source>
</evidence>
<protein>
    <submittedName>
        <fullName evidence="2">Membrane protein</fullName>
    </submittedName>
</protein>
<accession>A0AAE2EI04</accession>
<dbReference type="EMBL" id="LAEW01000001">
    <property type="protein sequence ID" value="KJQ45951.1"/>
    <property type="molecule type" value="Genomic_DNA"/>
</dbReference>
<keyword evidence="1" id="KW-0812">Transmembrane</keyword>
<reference evidence="2 3" key="1">
    <citation type="submission" date="2015-02" db="EMBL/GenBank/DDBJ databases">
        <title>Mycoplasma mycoides subsp. mycoides strain:B237 Genome sequencing.</title>
        <authorList>
            <person name="Fischer A."/>
            <person name="Santana-Cruz I."/>
            <person name="Schieck E."/>
            <person name="Gourle H."/>
            <person name="Lambert M."/>
            <person name="Nadendla S."/>
            <person name="Miller R.A."/>
            <person name="Weber J."/>
            <person name="Bongcam-Rudloff E."/>
            <person name="Vashee S."/>
            <person name="Frey J."/>
            <person name="Jores J."/>
        </authorList>
    </citation>
    <scope>NUCLEOTIDE SEQUENCE [LARGE SCALE GENOMIC DNA]</scope>
    <source>
        <strain evidence="2 3">B237</strain>
    </source>
</reference>
<dbReference type="AlphaFoldDB" id="A0AAE2EI04"/>
<feature type="transmembrane region" description="Helical" evidence="1">
    <location>
        <begin position="359"/>
        <end position="381"/>
    </location>
</feature>
<feature type="transmembrane region" description="Helical" evidence="1">
    <location>
        <begin position="87"/>
        <end position="111"/>
    </location>
</feature>
<sequence>MYKNKNFKIKIINNKFSMRIKDIDPKIEQKNFSIYLKAILGLVVFLITLLPFYAYLHLIFKHESLSFYFANYSIISKYVDLPSKSQIWGLAISALVFMAIVITMFISFKALVNMSNNKRYKQVIIALIIIFGILTILFQGISQYFYGYFQDFFNYQVISGLDNKISDFKKITTQFIEFEKNTSSIYNWIDVNNIWWIIFVQIFLMFVTSISLQNITFFEYEKNSEDKYINYFVQKNKVIYQNRIKLFVNNLFSFTDKTLSNWLIILALMICFPILIYIVAISTRGSEKSLIYWTHQLPNLLKDYQNWNTIFDQYKNQLNLTKSSPLLILSSPIIFLGITLSTVLFLLTISIRDEKSSQLVLRTKFILLSILISLLILSIFISQLELHKLLIAWNTSNNEQIIGSNYIQTIKQITGQKVFENIGQKLFLLNNIDQKIDSIFNDRYIISVCISFLVVSTITGFCIILKGMLDKRLAIDFVKNQFKNKKLFRK</sequence>
<name>A0AAE2EI04_MYCMY</name>
<gene>
    <name evidence="2" type="ORF">TS59_0174</name>
</gene>
<comment type="caution">
    <text evidence="2">The sequence shown here is derived from an EMBL/GenBank/DDBJ whole genome shotgun (WGS) entry which is preliminary data.</text>
</comment>
<keyword evidence="1" id="KW-1133">Transmembrane helix</keyword>
<feature type="transmembrane region" description="Helical" evidence="1">
    <location>
        <begin position="326"/>
        <end position="347"/>
    </location>
</feature>
<evidence type="ECO:0000313" key="3">
    <source>
        <dbReference type="Proteomes" id="UP000033624"/>
    </source>
</evidence>
<feature type="transmembrane region" description="Helical" evidence="1">
    <location>
        <begin position="123"/>
        <end position="146"/>
    </location>
</feature>
<proteinExistence type="predicted"/>
<dbReference type="KEGG" id="mmyi:mycmycITA_00169"/>
<dbReference type="RefSeq" id="WP_011166354.1">
    <property type="nucleotide sequence ID" value="NZ_CP010267.1"/>
</dbReference>
<feature type="transmembrane region" description="Helical" evidence="1">
    <location>
        <begin position="34"/>
        <end position="56"/>
    </location>
</feature>
<feature type="transmembrane region" description="Helical" evidence="1">
    <location>
        <begin position="194"/>
        <end position="212"/>
    </location>
</feature>
<feature type="transmembrane region" description="Helical" evidence="1">
    <location>
        <begin position="259"/>
        <end position="280"/>
    </location>
</feature>